<keyword evidence="2" id="KW-0472">Membrane</keyword>
<dbReference type="OrthoDB" id="6114904at2"/>
<comment type="caution">
    <text evidence="3">The sequence shown here is derived from an EMBL/GenBank/DDBJ whole genome shotgun (WGS) entry which is preliminary data.</text>
</comment>
<keyword evidence="2" id="KW-0812">Transmembrane</keyword>
<evidence type="ECO:0000256" key="1">
    <source>
        <dbReference type="SAM" id="MobiDB-lite"/>
    </source>
</evidence>
<dbReference type="EMBL" id="AEVT01000093">
    <property type="protein sequence ID" value="EGA69051.1"/>
    <property type="molecule type" value="Genomic_DNA"/>
</dbReference>
<gene>
    <name evidence="3" type="ORF">VISI1226_07088</name>
</gene>
<dbReference type="InterPro" id="IPR011990">
    <property type="entry name" value="TPR-like_helical_dom_sf"/>
</dbReference>
<feature type="transmembrane region" description="Helical" evidence="2">
    <location>
        <begin position="6"/>
        <end position="27"/>
    </location>
</feature>
<dbReference type="eggNOG" id="COG0790">
    <property type="taxonomic scope" value="Bacteria"/>
</dbReference>
<dbReference type="Proteomes" id="UP000006228">
    <property type="component" value="Unassembled WGS sequence"/>
</dbReference>
<name>E8MAA2_PHOS4</name>
<dbReference type="SUPFAM" id="SSF81901">
    <property type="entry name" value="HCP-like"/>
    <property type="match status" value="1"/>
</dbReference>
<dbReference type="GeneID" id="95570503"/>
<dbReference type="Gene3D" id="1.25.40.10">
    <property type="entry name" value="Tetratricopeptide repeat domain"/>
    <property type="match status" value="2"/>
</dbReference>
<sequence>MNIIGIAIGITGLMLLCMFLWMLALSVRKKRLEQERKEREIAYRRAMEKNRKQEHEERIFKAESGHIPTILFLAKEAERTKPKEALYWYTKAAKLDNVTGMYGIVRLSNKMRQDMILKEQARFWQICIAAAEGSLAHKFEMGVALFHGRGTEPDQHKAIQVMESAAAQGHIDAMIFLGDWFISENNANPEPGVSIEYYRRAAALRSNEGRMKLGLSYIKGRGVKADHAIGCYWLERAAEKGYLEAMYNAGEVWMDYRPNGAAIAYIWLFLASQLGYEPARALRDRVALNIGVDTVVGLQGVSKPMMKKIRDNKVGKHSIIKALNKLYKRKIPLLEQSAAEPVLDHASVQQEPALEDAASVQQSEGSQGQTLAESEATEQPSKLDFSQSPMDKH</sequence>
<organism evidence="3 4">
    <name type="scientific">Vibrio sinaloensis DSM 21326</name>
    <dbReference type="NCBI Taxonomy" id="945550"/>
    <lineage>
        <taxon>Bacteria</taxon>
        <taxon>Pseudomonadati</taxon>
        <taxon>Pseudomonadota</taxon>
        <taxon>Gammaproteobacteria</taxon>
        <taxon>Vibrionales</taxon>
        <taxon>Vibrionaceae</taxon>
        <taxon>Vibrio</taxon>
        <taxon>Vibrio oreintalis group</taxon>
    </lineage>
</organism>
<keyword evidence="2" id="KW-1133">Transmembrane helix</keyword>
<evidence type="ECO:0008006" key="5">
    <source>
        <dbReference type="Google" id="ProtNLM"/>
    </source>
</evidence>
<dbReference type="InterPro" id="IPR052945">
    <property type="entry name" value="Mitotic_Regulator"/>
</dbReference>
<protein>
    <recommendedName>
        <fullName evidence="5">Sel1 repeat family protein</fullName>
    </recommendedName>
</protein>
<accession>E8MAA2</accession>
<evidence type="ECO:0000313" key="4">
    <source>
        <dbReference type="Proteomes" id="UP000006228"/>
    </source>
</evidence>
<proteinExistence type="predicted"/>
<dbReference type="PANTHER" id="PTHR43628">
    <property type="entry name" value="ACTIVATOR OF C KINASE PROTEIN 1-RELATED"/>
    <property type="match status" value="1"/>
</dbReference>
<dbReference type="InterPro" id="IPR006597">
    <property type="entry name" value="Sel1-like"/>
</dbReference>
<dbReference type="AlphaFoldDB" id="E8MAA2"/>
<feature type="region of interest" description="Disordered" evidence="1">
    <location>
        <begin position="346"/>
        <end position="393"/>
    </location>
</feature>
<dbReference type="SMART" id="SM00671">
    <property type="entry name" value="SEL1"/>
    <property type="match status" value="5"/>
</dbReference>
<evidence type="ECO:0000256" key="2">
    <source>
        <dbReference type="SAM" id="Phobius"/>
    </source>
</evidence>
<dbReference type="Pfam" id="PF08238">
    <property type="entry name" value="Sel1"/>
    <property type="match status" value="4"/>
</dbReference>
<evidence type="ECO:0000313" key="3">
    <source>
        <dbReference type="EMBL" id="EGA69051.1"/>
    </source>
</evidence>
<reference evidence="3 4" key="1">
    <citation type="journal article" date="2012" name="Int. J. Syst. Evol. Microbiol.">
        <title>Vibrio caribbeanicus sp. nov., isolated from the marine sponge Scleritoderma cyanea.</title>
        <authorList>
            <person name="Hoffmann M."/>
            <person name="Monday S.R."/>
            <person name="Allard M.W."/>
            <person name="Strain E.A."/>
            <person name="Whittaker P."/>
            <person name="Naum M."/>
            <person name="McCarthy P.J."/>
            <person name="Lopez J.V."/>
            <person name="Fischer M."/>
            <person name="Brown E.W."/>
        </authorList>
    </citation>
    <scope>NUCLEOTIDE SEQUENCE [LARGE SCALE GENOMIC DNA]</scope>
    <source>
        <strain evidence="4">DSMZ 21326</strain>
    </source>
</reference>
<dbReference type="RefSeq" id="WP_008079252.1">
    <property type="nucleotide sequence ID" value="NZ_AEVT01000093.1"/>
</dbReference>
<feature type="compositionally biased region" description="Polar residues" evidence="1">
    <location>
        <begin position="359"/>
        <end position="393"/>
    </location>
</feature>
<dbReference type="PANTHER" id="PTHR43628:SF1">
    <property type="entry name" value="CHITIN SYNTHASE REGULATORY FACTOR 2-RELATED"/>
    <property type="match status" value="1"/>
</dbReference>